<dbReference type="STRING" id="196109.A0A136INX5"/>
<organism evidence="3 4">
    <name type="scientific">Microdochium bolleyi</name>
    <dbReference type="NCBI Taxonomy" id="196109"/>
    <lineage>
        <taxon>Eukaryota</taxon>
        <taxon>Fungi</taxon>
        <taxon>Dikarya</taxon>
        <taxon>Ascomycota</taxon>
        <taxon>Pezizomycotina</taxon>
        <taxon>Sordariomycetes</taxon>
        <taxon>Xylariomycetidae</taxon>
        <taxon>Xylariales</taxon>
        <taxon>Microdochiaceae</taxon>
        <taxon>Microdochium</taxon>
    </lineage>
</organism>
<protein>
    <submittedName>
        <fullName evidence="3">Uncharacterized protein</fullName>
    </submittedName>
</protein>
<evidence type="ECO:0000313" key="4">
    <source>
        <dbReference type="Proteomes" id="UP000070501"/>
    </source>
</evidence>
<keyword evidence="2" id="KW-0732">Signal</keyword>
<feature type="compositionally biased region" description="Gly residues" evidence="1">
    <location>
        <begin position="172"/>
        <end position="185"/>
    </location>
</feature>
<sequence length="516" mass="53625">MRRHAISAAVLASVPSSSAQWWRGAPQCAQSCLSSAWPATPIVDGSSTVTPAPGVYGGGGGWGWGGNGGYWPSQGDYCGIDKGAQVSSCLQHACSSTLQSYFTSYSSLSSSLCSRYQSCTVQHGGGSDFVQTITYSGGPVTWGAPGGWDDGTGGGWRFDGQWEDRRDPPRGPGGGNGNGPWGWGAAGATDAAQASSYWSAWSSAWVAGSTATWPGAVVTVTGCDNIAGNFEGSPWLLGPGCGWNGRGGFNGWVGWGSGWSWGPTSTQTVHVTVTDDTGGVPSVETSLAMVALAVSGDVTTAASTIGVASPTGGVVVGSAAGAPAPGFGAGGAEGSVVTRMVKKLRALATKLKVVVNLTGTERDVARKQLSAEISAYQLLDDNTSLGKGDRLSLNDPEDVLGPSPVLEVRPDQHVAMTSMKVEVRLKWAVTVLDHIQVLTEAPSHDYEVNRMEHRMEPASEVTYDGLGMLYEKSAEWNPEATRDTARYYQIGRNLGDSASVCQLGLLRLQGMSVDQA</sequence>
<dbReference type="Proteomes" id="UP000070501">
    <property type="component" value="Unassembled WGS sequence"/>
</dbReference>
<keyword evidence="4" id="KW-1185">Reference proteome</keyword>
<feature type="chain" id="PRO_5007292912" evidence="2">
    <location>
        <begin position="20"/>
        <end position="516"/>
    </location>
</feature>
<evidence type="ECO:0000256" key="2">
    <source>
        <dbReference type="SAM" id="SignalP"/>
    </source>
</evidence>
<dbReference type="EMBL" id="KQ964267">
    <property type="protein sequence ID" value="KXJ86578.1"/>
    <property type="molecule type" value="Genomic_DNA"/>
</dbReference>
<evidence type="ECO:0000256" key="1">
    <source>
        <dbReference type="SAM" id="MobiDB-lite"/>
    </source>
</evidence>
<feature type="compositionally biased region" description="Gly residues" evidence="1">
    <location>
        <begin position="144"/>
        <end position="157"/>
    </location>
</feature>
<dbReference type="OrthoDB" id="5244855at2759"/>
<feature type="region of interest" description="Disordered" evidence="1">
    <location>
        <begin position="142"/>
        <end position="186"/>
    </location>
</feature>
<reference evidence="4" key="1">
    <citation type="submission" date="2016-02" db="EMBL/GenBank/DDBJ databases">
        <title>Draft genome sequence of Microdochium bolleyi, a fungal endophyte of beachgrass.</title>
        <authorList>
            <consortium name="DOE Joint Genome Institute"/>
            <person name="David A.S."/>
            <person name="May G."/>
            <person name="Haridas S."/>
            <person name="Lim J."/>
            <person name="Wang M."/>
            <person name="Labutti K."/>
            <person name="Lipzen A."/>
            <person name="Barry K."/>
            <person name="Grigoriev I.V."/>
        </authorList>
    </citation>
    <scope>NUCLEOTIDE SEQUENCE [LARGE SCALE GENOMIC DNA]</scope>
    <source>
        <strain evidence="4">J235TASD1</strain>
    </source>
</reference>
<accession>A0A136INX5</accession>
<gene>
    <name evidence="3" type="ORF">Micbo1qcDRAFT_179833</name>
</gene>
<name>A0A136INX5_9PEZI</name>
<proteinExistence type="predicted"/>
<evidence type="ECO:0000313" key="3">
    <source>
        <dbReference type="EMBL" id="KXJ86578.1"/>
    </source>
</evidence>
<feature type="compositionally biased region" description="Basic and acidic residues" evidence="1">
    <location>
        <begin position="160"/>
        <end position="169"/>
    </location>
</feature>
<dbReference type="InParanoid" id="A0A136INX5"/>
<dbReference type="AlphaFoldDB" id="A0A136INX5"/>
<feature type="signal peptide" evidence="2">
    <location>
        <begin position="1"/>
        <end position="19"/>
    </location>
</feature>